<dbReference type="GO" id="GO:0008810">
    <property type="term" value="F:cellulase activity"/>
    <property type="evidence" value="ECO:0007669"/>
    <property type="project" value="UniProtKB-EC"/>
</dbReference>
<dbReference type="Pfam" id="PF00553">
    <property type="entry name" value="CBM_2"/>
    <property type="match status" value="1"/>
</dbReference>
<dbReference type="Gene3D" id="3.20.20.80">
    <property type="entry name" value="Glycosidases"/>
    <property type="match status" value="1"/>
</dbReference>
<evidence type="ECO:0000256" key="8">
    <source>
        <dbReference type="SAM" id="SignalP"/>
    </source>
</evidence>
<evidence type="ECO:0000256" key="4">
    <source>
        <dbReference type="ARBA" id="ARBA00023295"/>
    </source>
</evidence>
<evidence type="ECO:0000313" key="12">
    <source>
        <dbReference type="Proteomes" id="UP000185511"/>
    </source>
</evidence>
<dbReference type="PROSITE" id="PS50853">
    <property type="entry name" value="FN3"/>
    <property type="match status" value="1"/>
</dbReference>
<name>A0AAC9PS60_9PSEU</name>
<evidence type="ECO:0000256" key="3">
    <source>
        <dbReference type="ARBA" id="ARBA00023277"/>
    </source>
</evidence>
<dbReference type="GO" id="GO:0030245">
    <property type="term" value="P:cellulose catabolic process"/>
    <property type="evidence" value="ECO:0007669"/>
    <property type="project" value="UniProtKB-KW"/>
</dbReference>
<dbReference type="InterPro" id="IPR008965">
    <property type="entry name" value="CBM2/CBM3_carb-bd_dom_sf"/>
</dbReference>
<feature type="region of interest" description="Disordered" evidence="7">
    <location>
        <begin position="325"/>
        <end position="347"/>
    </location>
</feature>
<protein>
    <recommendedName>
        <fullName evidence="6">Endoglucanase</fullName>
        <ecNumber evidence="6">3.2.1.4</ecNumber>
    </recommendedName>
</protein>
<dbReference type="PANTHER" id="PTHR42754">
    <property type="entry name" value="ENDOGLUCANASE"/>
    <property type="match status" value="1"/>
</dbReference>
<dbReference type="RefSeq" id="WP_075740487.1">
    <property type="nucleotide sequence ID" value="NZ_CP016076.1"/>
</dbReference>
<dbReference type="PROSITE" id="PS51173">
    <property type="entry name" value="CBM2"/>
    <property type="match status" value="1"/>
</dbReference>
<dbReference type="Gene3D" id="2.60.40.290">
    <property type="match status" value="1"/>
</dbReference>
<dbReference type="EC" id="3.2.1.4" evidence="6"/>
<feature type="signal peptide" evidence="8">
    <location>
        <begin position="1"/>
        <end position="28"/>
    </location>
</feature>
<dbReference type="Proteomes" id="UP000185511">
    <property type="component" value="Chromosome"/>
</dbReference>
<dbReference type="Pfam" id="PF00150">
    <property type="entry name" value="Cellulase"/>
    <property type="match status" value="1"/>
</dbReference>
<evidence type="ECO:0000259" key="10">
    <source>
        <dbReference type="PROSITE" id="PS51173"/>
    </source>
</evidence>
<proteinExistence type="inferred from homology"/>
<keyword evidence="2 6" id="KW-0378">Hydrolase</keyword>
<evidence type="ECO:0000256" key="6">
    <source>
        <dbReference type="RuleBase" id="RU361153"/>
    </source>
</evidence>
<comment type="catalytic activity">
    <reaction evidence="1 6">
        <text>Endohydrolysis of (1-&gt;4)-beta-D-glucosidic linkages in cellulose, lichenin and cereal beta-D-glucans.</text>
        <dbReference type="EC" id="3.2.1.4"/>
    </reaction>
</comment>
<dbReference type="InterPro" id="IPR017853">
    <property type="entry name" value="GH"/>
</dbReference>
<keyword evidence="8" id="KW-0732">Signal</keyword>
<dbReference type="SUPFAM" id="SSF49384">
    <property type="entry name" value="Carbohydrate-binding domain"/>
    <property type="match status" value="1"/>
</dbReference>
<dbReference type="InterPro" id="IPR001919">
    <property type="entry name" value="CBD2"/>
</dbReference>
<feature type="compositionally biased region" description="Low complexity" evidence="7">
    <location>
        <begin position="333"/>
        <end position="347"/>
    </location>
</feature>
<dbReference type="Pfam" id="PF00041">
    <property type="entry name" value="fn3"/>
    <property type="match status" value="1"/>
</dbReference>
<gene>
    <name evidence="11" type="ORF">UA74_13020</name>
</gene>
<comment type="similarity">
    <text evidence="6">Belongs to the glycosyl hydrolase 5 (cellulase A) family.</text>
</comment>
<dbReference type="InterPro" id="IPR013783">
    <property type="entry name" value="Ig-like_fold"/>
</dbReference>
<reference evidence="12" key="1">
    <citation type="submission" date="2016-06" db="EMBL/GenBank/DDBJ databases">
        <title>Complete genome sequence of Actinoalloteichus fjordicus DSM 46855 (=ADI127-17), type strain of the new species Actinoalloteichus fjordicus.</title>
        <authorList>
            <person name="Ruckert C."/>
            <person name="Nouioui I."/>
            <person name="Willmese J."/>
            <person name="van Wezel G."/>
            <person name="Klenk H.-P."/>
            <person name="Kalinowski J."/>
            <person name="Zotchev S.B."/>
        </authorList>
    </citation>
    <scope>NUCLEOTIDE SEQUENCE [LARGE SCALE GENOMIC DNA]</scope>
    <source>
        <strain evidence="12">ADI127-7</strain>
    </source>
</reference>
<dbReference type="EMBL" id="CP016076">
    <property type="protein sequence ID" value="APU14662.1"/>
    <property type="molecule type" value="Genomic_DNA"/>
</dbReference>
<feature type="domain" description="Fibronectin type-III" evidence="9">
    <location>
        <begin position="340"/>
        <end position="429"/>
    </location>
</feature>
<keyword evidence="12" id="KW-1185">Reference proteome</keyword>
<dbReference type="InterPro" id="IPR012291">
    <property type="entry name" value="CBM2_carb-bd_dom_sf"/>
</dbReference>
<evidence type="ECO:0000313" key="11">
    <source>
        <dbReference type="EMBL" id="APU14662.1"/>
    </source>
</evidence>
<dbReference type="SMART" id="SM00637">
    <property type="entry name" value="CBD_II"/>
    <property type="match status" value="1"/>
</dbReference>
<keyword evidence="4 6" id="KW-0326">Glycosidase</keyword>
<accession>A0AAC9PS60</accession>
<dbReference type="GO" id="GO:0030247">
    <property type="term" value="F:polysaccharide binding"/>
    <property type="evidence" value="ECO:0007669"/>
    <property type="project" value="UniProtKB-UniRule"/>
</dbReference>
<feature type="chain" id="PRO_5041991859" description="Endoglucanase" evidence="8">
    <location>
        <begin position="29"/>
        <end position="538"/>
    </location>
</feature>
<evidence type="ECO:0000256" key="2">
    <source>
        <dbReference type="ARBA" id="ARBA00022801"/>
    </source>
</evidence>
<evidence type="ECO:0000256" key="5">
    <source>
        <dbReference type="ARBA" id="ARBA00023326"/>
    </source>
</evidence>
<dbReference type="SUPFAM" id="SSF51445">
    <property type="entry name" value="(Trans)glycosidases"/>
    <property type="match status" value="1"/>
</dbReference>
<dbReference type="KEGG" id="acad:UA74_13020"/>
<dbReference type="Gene3D" id="2.60.40.10">
    <property type="entry name" value="Immunoglobulins"/>
    <property type="match status" value="1"/>
</dbReference>
<dbReference type="InterPro" id="IPR018087">
    <property type="entry name" value="Glyco_hydro_5_CS"/>
</dbReference>
<dbReference type="PROSITE" id="PS00659">
    <property type="entry name" value="GLYCOSYL_HYDROL_F5"/>
    <property type="match status" value="1"/>
</dbReference>
<keyword evidence="6" id="KW-0136">Cellulose degradation</keyword>
<evidence type="ECO:0000256" key="1">
    <source>
        <dbReference type="ARBA" id="ARBA00000966"/>
    </source>
</evidence>
<dbReference type="InterPro" id="IPR001547">
    <property type="entry name" value="Glyco_hydro_5"/>
</dbReference>
<dbReference type="InterPro" id="IPR036116">
    <property type="entry name" value="FN3_sf"/>
</dbReference>
<evidence type="ECO:0000259" key="9">
    <source>
        <dbReference type="PROSITE" id="PS50853"/>
    </source>
</evidence>
<evidence type="ECO:0000256" key="7">
    <source>
        <dbReference type="SAM" id="MobiDB-lite"/>
    </source>
</evidence>
<keyword evidence="3 6" id="KW-0119">Carbohydrate metabolism</keyword>
<dbReference type="CDD" id="cd00063">
    <property type="entry name" value="FN3"/>
    <property type="match status" value="1"/>
</dbReference>
<organism evidence="11 12">
    <name type="scientific">Actinoalloteichus fjordicus</name>
    <dbReference type="NCBI Taxonomy" id="1612552"/>
    <lineage>
        <taxon>Bacteria</taxon>
        <taxon>Bacillati</taxon>
        <taxon>Actinomycetota</taxon>
        <taxon>Actinomycetes</taxon>
        <taxon>Pseudonocardiales</taxon>
        <taxon>Pseudonocardiaceae</taxon>
        <taxon>Actinoalloteichus</taxon>
    </lineage>
</organism>
<sequence length="538" mass="56652">MRRRVASIGAAVFALLLSMFVAIPTAHAEAGFQVDGGRLYDANGQEFVIRGVSHPHTWFTSQTTQSLADIKSLGANTVRIVLSSGDQWTENSAADVANVVDQCKANRLICMLEVHDTTGYGEQAAAVSLDRAVDYWLRIQDAVIGEEDYVLVNIGNEPYGNTDYAGWGADTSAAINRLRDAGFDHTFIVDGPNWGQDWSGTMRSQAPGVFASDPHANTVFSIHMYGVYDTAAEIQDYLRHFVDQGLPIMVGEFGHNHSDGDPDEDTIMATTEELDLGYIGWSWSGNGSPVEYLDMVQNFDGDSLTSWGERIFHGADGIAQTSREASVFGNGGSDTTAPTTPGTPSASAVSATSVTLNWTASTDDVGVTGYQVVRVAGGQETAAVTSPTNSATVAGLHPDTAYSFAVYARDAAGNRSARSATTTVTTEPGQAAGSCAVSYRVSGQWGGGFQADVVIRNTGTSPINGWTLGWSYPDGQTVSNVWGGTATQTGNTVTVRNVDYTAAIPVGGSVSFGFLGSWTGTNSVPAAFTLNNGGCTVA</sequence>
<dbReference type="SMART" id="SM00060">
    <property type="entry name" value="FN3"/>
    <property type="match status" value="1"/>
</dbReference>
<dbReference type="AlphaFoldDB" id="A0AAC9PS60"/>
<dbReference type="PANTHER" id="PTHR42754:SF1">
    <property type="entry name" value="LIPOPROTEIN"/>
    <property type="match status" value="1"/>
</dbReference>
<feature type="domain" description="CBM2" evidence="10">
    <location>
        <begin position="428"/>
        <end position="538"/>
    </location>
</feature>
<dbReference type="SUPFAM" id="SSF49265">
    <property type="entry name" value="Fibronectin type III"/>
    <property type="match status" value="1"/>
</dbReference>
<dbReference type="InterPro" id="IPR003961">
    <property type="entry name" value="FN3_dom"/>
</dbReference>
<keyword evidence="5 6" id="KW-0624">Polysaccharide degradation</keyword>